<dbReference type="InterPro" id="IPR007588">
    <property type="entry name" value="Znf_FLYWCH"/>
</dbReference>
<keyword evidence="3" id="KW-0862">Zinc</keyword>
<dbReference type="Gene3D" id="2.20.25.240">
    <property type="match status" value="1"/>
</dbReference>
<dbReference type="GO" id="GO:0008270">
    <property type="term" value="F:zinc ion binding"/>
    <property type="evidence" value="ECO:0007669"/>
    <property type="project" value="UniProtKB-KW"/>
</dbReference>
<proteinExistence type="predicted"/>
<sequence length="188" mass="21902">MYVLDACSKSDPNIKFWRCEERRRCKARIYTQGEDLIKRVNIHSHDASVARTEVLTVVTQMKKRATETMKQTNQIMNACTSNTTQAVQVYVIMARKHNSVHPVIYALLLNKQKQTYLRLFEIIKNLRQNINPSAIYCDYEVAAFMAMRKNFPGVIVKGCFFHLAQNMRKNLGKLGLTRFYNEDPEFTL</sequence>
<accession>A0AAN7P9J5</accession>
<evidence type="ECO:0008006" key="8">
    <source>
        <dbReference type="Google" id="ProtNLM"/>
    </source>
</evidence>
<evidence type="ECO:0000256" key="1">
    <source>
        <dbReference type="ARBA" id="ARBA00022723"/>
    </source>
</evidence>
<organism evidence="6 7">
    <name type="scientific">Aquatica leii</name>
    <dbReference type="NCBI Taxonomy" id="1421715"/>
    <lineage>
        <taxon>Eukaryota</taxon>
        <taxon>Metazoa</taxon>
        <taxon>Ecdysozoa</taxon>
        <taxon>Arthropoda</taxon>
        <taxon>Hexapoda</taxon>
        <taxon>Insecta</taxon>
        <taxon>Pterygota</taxon>
        <taxon>Neoptera</taxon>
        <taxon>Endopterygota</taxon>
        <taxon>Coleoptera</taxon>
        <taxon>Polyphaga</taxon>
        <taxon>Elateriformia</taxon>
        <taxon>Elateroidea</taxon>
        <taxon>Lampyridae</taxon>
        <taxon>Luciolinae</taxon>
        <taxon>Aquatica</taxon>
    </lineage>
</organism>
<keyword evidence="7" id="KW-1185">Reference proteome</keyword>
<protein>
    <recommendedName>
        <fullName evidence="8">MULE transposase domain-containing protein</fullName>
    </recommendedName>
</protein>
<feature type="domain" description="FLYWCH-type" evidence="4">
    <location>
        <begin position="2"/>
        <end position="45"/>
    </location>
</feature>
<name>A0AAN7P9J5_9COLE</name>
<evidence type="ECO:0000256" key="3">
    <source>
        <dbReference type="ARBA" id="ARBA00022833"/>
    </source>
</evidence>
<dbReference type="Pfam" id="PF10551">
    <property type="entry name" value="MULE"/>
    <property type="match status" value="1"/>
</dbReference>
<feature type="domain" description="MULE transposase" evidence="5">
    <location>
        <begin position="83"/>
        <end position="166"/>
    </location>
</feature>
<dbReference type="AlphaFoldDB" id="A0AAN7P9J5"/>
<gene>
    <name evidence="6" type="ORF">RN001_010132</name>
</gene>
<evidence type="ECO:0000259" key="4">
    <source>
        <dbReference type="Pfam" id="PF04500"/>
    </source>
</evidence>
<keyword evidence="2" id="KW-0863">Zinc-finger</keyword>
<comment type="caution">
    <text evidence="6">The sequence shown here is derived from an EMBL/GenBank/DDBJ whole genome shotgun (WGS) entry which is preliminary data.</text>
</comment>
<dbReference type="EMBL" id="JARPUR010000004">
    <property type="protein sequence ID" value="KAK4877626.1"/>
    <property type="molecule type" value="Genomic_DNA"/>
</dbReference>
<keyword evidence="1" id="KW-0479">Metal-binding</keyword>
<dbReference type="Pfam" id="PF04500">
    <property type="entry name" value="FLYWCH"/>
    <property type="match status" value="1"/>
</dbReference>
<evidence type="ECO:0000256" key="2">
    <source>
        <dbReference type="ARBA" id="ARBA00022771"/>
    </source>
</evidence>
<dbReference type="Proteomes" id="UP001353858">
    <property type="component" value="Unassembled WGS sequence"/>
</dbReference>
<evidence type="ECO:0000313" key="7">
    <source>
        <dbReference type="Proteomes" id="UP001353858"/>
    </source>
</evidence>
<evidence type="ECO:0000259" key="5">
    <source>
        <dbReference type="Pfam" id="PF10551"/>
    </source>
</evidence>
<evidence type="ECO:0000313" key="6">
    <source>
        <dbReference type="EMBL" id="KAK4877626.1"/>
    </source>
</evidence>
<reference evidence="7" key="1">
    <citation type="submission" date="2023-01" db="EMBL/GenBank/DDBJ databases">
        <title>Key to firefly adult light organ development and bioluminescence: homeobox transcription factors regulate luciferase expression and transportation to peroxisome.</title>
        <authorList>
            <person name="Fu X."/>
        </authorList>
    </citation>
    <scope>NUCLEOTIDE SEQUENCE [LARGE SCALE GENOMIC DNA]</scope>
</reference>
<dbReference type="InterPro" id="IPR018289">
    <property type="entry name" value="MULE_transposase_dom"/>
</dbReference>